<name>A0ABT1EJQ0_9FIRM</name>
<organism evidence="1 2">
    <name type="scientific">Ohessyouella blattaphilus</name>
    <dbReference type="NCBI Taxonomy" id="2949333"/>
    <lineage>
        <taxon>Bacteria</taxon>
        <taxon>Bacillati</taxon>
        <taxon>Bacillota</taxon>
        <taxon>Clostridia</taxon>
        <taxon>Lachnospirales</taxon>
        <taxon>Lachnospiraceae</taxon>
        <taxon>Ohessyouella</taxon>
    </lineage>
</organism>
<dbReference type="EMBL" id="JAMZFV010000020">
    <property type="protein sequence ID" value="MCP1110928.1"/>
    <property type="molecule type" value="Genomic_DNA"/>
</dbReference>
<evidence type="ECO:0000313" key="2">
    <source>
        <dbReference type="Proteomes" id="UP001523565"/>
    </source>
</evidence>
<keyword evidence="2" id="KW-1185">Reference proteome</keyword>
<protein>
    <submittedName>
        <fullName evidence="1">DUF3791 domain-containing protein</fullName>
    </submittedName>
</protein>
<comment type="caution">
    <text evidence="1">The sequence shown here is derived from an EMBL/GenBank/DDBJ whole genome shotgun (WGS) entry which is preliminary data.</text>
</comment>
<dbReference type="InterPro" id="IPR024269">
    <property type="entry name" value="DUF3791"/>
</dbReference>
<dbReference type="RefSeq" id="WP_262069809.1">
    <property type="nucleotide sequence ID" value="NZ_JAMXOC010000020.1"/>
</dbReference>
<proteinExistence type="predicted"/>
<reference evidence="1 2" key="1">
    <citation type="journal article" date="2022" name="Genome Biol. Evol.">
        <title>Host diet, physiology and behaviors set the stage for Lachnospiraceae cladogenesis.</title>
        <authorList>
            <person name="Vera-Ponce De Leon A."/>
            <person name="Schneider M."/>
            <person name="Jahnes B.C."/>
            <person name="Sadowski V."/>
            <person name="Camuy-Velez L.A."/>
            <person name="Duan J."/>
            <person name="Sabree Z.L."/>
        </authorList>
    </citation>
    <scope>NUCLEOTIDE SEQUENCE [LARGE SCALE GENOMIC DNA]</scope>
    <source>
        <strain evidence="1 2">PAL227</strain>
    </source>
</reference>
<sequence length="67" mass="8291">MSKQAEFFIYLIERYAEVKNRNTAEVLEEWEALHLRDFIYDMYEIYHVERLENAFDDIDKLISEKKQ</sequence>
<evidence type="ECO:0000313" key="1">
    <source>
        <dbReference type="EMBL" id="MCP1110928.1"/>
    </source>
</evidence>
<gene>
    <name evidence="1" type="ORF">NK118_11775</name>
</gene>
<accession>A0ABT1EJQ0</accession>
<dbReference type="Pfam" id="PF12668">
    <property type="entry name" value="DUF3791"/>
    <property type="match status" value="1"/>
</dbReference>
<dbReference type="Proteomes" id="UP001523565">
    <property type="component" value="Unassembled WGS sequence"/>
</dbReference>